<protein>
    <submittedName>
        <fullName evidence="8">Tetraspanin</fullName>
    </submittedName>
</protein>
<evidence type="ECO:0000313" key="6">
    <source>
        <dbReference type="EMBL" id="VDL60267.1"/>
    </source>
</evidence>
<feature type="transmembrane region" description="Helical" evidence="5">
    <location>
        <begin position="20"/>
        <end position="44"/>
    </location>
</feature>
<accession>A0A0R3SRV3</accession>
<evidence type="ECO:0000256" key="4">
    <source>
        <dbReference type="ARBA" id="ARBA00023136"/>
    </source>
</evidence>
<dbReference type="InterPro" id="IPR018499">
    <property type="entry name" value="Tetraspanin/Peripherin"/>
</dbReference>
<comment type="subcellular location">
    <subcellularLocation>
        <location evidence="1">Membrane</location>
        <topology evidence="1">Multi-pass membrane protein</topology>
    </subcellularLocation>
</comment>
<dbReference type="GO" id="GO:0016020">
    <property type="term" value="C:membrane"/>
    <property type="evidence" value="ECO:0007669"/>
    <property type="project" value="UniProtKB-SubCell"/>
</dbReference>
<gene>
    <name evidence="6" type="ORF">HDID_LOCUS7949</name>
</gene>
<evidence type="ECO:0000256" key="3">
    <source>
        <dbReference type="ARBA" id="ARBA00022989"/>
    </source>
</evidence>
<dbReference type="Proteomes" id="UP000274504">
    <property type="component" value="Unassembled WGS sequence"/>
</dbReference>
<dbReference type="OrthoDB" id="10033535at2759"/>
<feature type="transmembrane region" description="Helical" evidence="5">
    <location>
        <begin position="157"/>
        <end position="181"/>
    </location>
</feature>
<feature type="transmembrane region" description="Helical" evidence="5">
    <location>
        <begin position="56"/>
        <end position="78"/>
    </location>
</feature>
<reference evidence="8" key="1">
    <citation type="submission" date="2017-02" db="UniProtKB">
        <authorList>
            <consortium name="WormBaseParasite"/>
        </authorList>
    </citation>
    <scope>IDENTIFICATION</scope>
</reference>
<evidence type="ECO:0000256" key="1">
    <source>
        <dbReference type="ARBA" id="ARBA00004141"/>
    </source>
</evidence>
<evidence type="ECO:0000313" key="8">
    <source>
        <dbReference type="WBParaSite" id="HDID_0000795101-mRNA-1"/>
    </source>
</evidence>
<dbReference type="PRINTS" id="PR00259">
    <property type="entry name" value="TMFOUR"/>
</dbReference>
<keyword evidence="4 5" id="KW-0472">Membrane</keyword>
<evidence type="ECO:0000313" key="7">
    <source>
        <dbReference type="Proteomes" id="UP000274504"/>
    </source>
</evidence>
<feature type="transmembrane region" description="Helical" evidence="5">
    <location>
        <begin position="85"/>
        <end position="109"/>
    </location>
</feature>
<organism evidence="8">
    <name type="scientific">Hymenolepis diminuta</name>
    <name type="common">Rat tapeworm</name>
    <dbReference type="NCBI Taxonomy" id="6216"/>
    <lineage>
        <taxon>Eukaryota</taxon>
        <taxon>Metazoa</taxon>
        <taxon>Spiralia</taxon>
        <taxon>Lophotrochozoa</taxon>
        <taxon>Platyhelminthes</taxon>
        <taxon>Cestoda</taxon>
        <taxon>Eucestoda</taxon>
        <taxon>Cyclophyllidea</taxon>
        <taxon>Hymenolepididae</taxon>
        <taxon>Hymenolepis</taxon>
    </lineage>
</organism>
<dbReference type="EMBL" id="UYSG01011003">
    <property type="protein sequence ID" value="VDL60267.1"/>
    <property type="molecule type" value="Genomic_DNA"/>
</dbReference>
<keyword evidence="3 5" id="KW-1133">Transmembrane helix</keyword>
<dbReference type="WBParaSite" id="HDID_0000795101-mRNA-1">
    <property type="protein sequence ID" value="HDID_0000795101-mRNA-1"/>
    <property type="gene ID" value="HDID_0000795101"/>
</dbReference>
<proteinExistence type="predicted"/>
<dbReference type="AlphaFoldDB" id="A0A0R3SRV3"/>
<evidence type="ECO:0000256" key="2">
    <source>
        <dbReference type="ARBA" id="ARBA00022692"/>
    </source>
</evidence>
<dbReference type="Pfam" id="PF00335">
    <property type="entry name" value="Tetraspanin"/>
    <property type="match status" value="1"/>
</dbReference>
<evidence type="ECO:0000256" key="5">
    <source>
        <dbReference type="SAM" id="Phobius"/>
    </source>
</evidence>
<sequence>MPPPRRLRPSPGACGGLTLFFNCLVLISGLAITIGGCFIIYYFVRLKIDAYLVRMTGYIIGTGAGLILVSVIGIVGVCRRTRWCLTFYIFFLSLILAAEITAGILFLVYSSDVVDNLKQVLTKIAKGMNEQSETDDILIKLQLLGCNDALGDLLNKYQIPIGVSLILLGAVEVLIVIMANYTRKNLKGPRRP</sequence>
<keyword evidence="2 5" id="KW-0812">Transmembrane</keyword>
<name>A0A0R3SRV3_HYMDI</name>
<reference evidence="6 7" key="2">
    <citation type="submission" date="2018-11" db="EMBL/GenBank/DDBJ databases">
        <authorList>
            <consortium name="Pathogen Informatics"/>
        </authorList>
    </citation>
    <scope>NUCLEOTIDE SEQUENCE [LARGE SCALE GENOMIC DNA]</scope>
</reference>